<dbReference type="InterPro" id="IPR011701">
    <property type="entry name" value="MFS"/>
</dbReference>
<dbReference type="InterPro" id="IPR036259">
    <property type="entry name" value="MFS_trans_sf"/>
</dbReference>
<feature type="transmembrane region" description="Helical" evidence="8">
    <location>
        <begin position="145"/>
        <end position="168"/>
    </location>
</feature>
<dbReference type="Proteomes" id="UP001499959">
    <property type="component" value="Unassembled WGS sequence"/>
</dbReference>
<gene>
    <name evidence="10" type="ORF">GCM10023307_33130</name>
</gene>
<dbReference type="RefSeq" id="WP_345304472.1">
    <property type="nucleotide sequence ID" value="NZ_BAABJE010000018.1"/>
</dbReference>
<feature type="transmembrane region" description="Helical" evidence="8">
    <location>
        <begin position="388"/>
        <end position="405"/>
    </location>
</feature>
<comment type="similarity">
    <text evidence="3">Belongs to the major facilitator superfamily. TCR/Tet family.</text>
</comment>
<evidence type="ECO:0000256" key="7">
    <source>
        <dbReference type="ARBA" id="ARBA00023136"/>
    </source>
</evidence>
<protein>
    <submittedName>
        <fullName evidence="10">Tetracycline resistance MFS efflux pump</fullName>
    </submittedName>
</protein>
<evidence type="ECO:0000256" key="2">
    <source>
        <dbReference type="ARBA" id="ARBA00004141"/>
    </source>
</evidence>
<evidence type="ECO:0000313" key="11">
    <source>
        <dbReference type="Proteomes" id="UP001499959"/>
    </source>
</evidence>
<feature type="transmembrane region" description="Helical" evidence="8">
    <location>
        <begin position="20"/>
        <end position="39"/>
    </location>
</feature>
<evidence type="ECO:0000256" key="1">
    <source>
        <dbReference type="ARBA" id="ARBA00003279"/>
    </source>
</evidence>
<evidence type="ECO:0000256" key="6">
    <source>
        <dbReference type="ARBA" id="ARBA00022989"/>
    </source>
</evidence>
<dbReference type="EMBL" id="BAABJE010000018">
    <property type="protein sequence ID" value="GAA4803764.1"/>
    <property type="molecule type" value="Genomic_DNA"/>
</dbReference>
<evidence type="ECO:0000256" key="4">
    <source>
        <dbReference type="ARBA" id="ARBA00022448"/>
    </source>
</evidence>
<dbReference type="Gene3D" id="1.20.1250.20">
    <property type="entry name" value="MFS general substrate transporter like domains"/>
    <property type="match status" value="1"/>
</dbReference>
<feature type="transmembrane region" description="Helical" evidence="8">
    <location>
        <begin position="174"/>
        <end position="194"/>
    </location>
</feature>
<comment type="caution">
    <text evidence="10">The sequence shown here is derived from an EMBL/GenBank/DDBJ whole genome shotgun (WGS) entry which is preliminary data.</text>
</comment>
<keyword evidence="6 8" id="KW-1133">Transmembrane helix</keyword>
<keyword evidence="7 8" id="KW-0472">Membrane</keyword>
<proteinExistence type="inferred from homology"/>
<feature type="transmembrane region" description="Helical" evidence="8">
    <location>
        <begin position="355"/>
        <end position="376"/>
    </location>
</feature>
<dbReference type="InterPro" id="IPR001958">
    <property type="entry name" value="Tet-R_TetA/multi-R_MdtG-like"/>
</dbReference>
<dbReference type="PANTHER" id="PTHR23504">
    <property type="entry name" value="MAJOR FACILITATOR SUPERFAMILY DOMAIN-CONTAINING PROTEIN 10"/>
    <property type="match status" value="1"/>
</dbReference>
<keyword evidence="5 8" id="KW-0812">Transmembrane</keyword>
<name>A0ABP9C526_9GAMM</name>
<dbReference type="InterPro" id="IPR020846">
    <property type="entry name" value="MFS_dom"/>
</dbReference>
<evidence type="ECO:0000313" key="10">
    <source>
        <dbReference type="EMBL" id="GAA4803764.1"/>
    </source>
</evidence>
<comment type="function">
    <text evidence="1">Resistance to tetracycline by an active tetracycline efflux. This is an energy-dependent process that decreases the accumulation of the antibiotic in whole cells. This protein functions as a metal-tetracycline/H(+) antiporter.</text>
</comment>
<feature type="transmembrane region" description="Helical" evidence="8">
    <location>
        <begin position="263"/>
        <end position="282"/>
    </location>
</feature>
<dbReference type="PANTHER" id="PTHR23504:SF15">
    <property type="entry name" value="MAJOR FACILITATOR SUPERFAMILY (MFS) PROFILE DOMAIN-CONTAINING PROTEIN"/>
    <property type="match status" value="1"/>
</dbReference>
<feature type="transmembrane region" description="Helical" evidence="8">
    <location>
        <begin position="113"/>
        <end position="133"/>
    </location>
</feature>
<feature type="transmembrane region" description="Helical" evidence="8">
    <location>
        <begin position="51"/>
        <end position="76"/>
    </location>
</feature>
<dbReference type="Pfam" id="PF07690">
    <property type="entry name" value="MFS_1"/>
    <property type="match status" value="2"/>
</dbReference>
<feature type="transmembrane region" description="Helical" evidence="8">
    <location>
        <begin position="229"/>
        <end position="251"/>
    </location>
</feature>
<dbReference type="PROSITE" id="PS50850">
    <property type="entry name" value="MFS"/>
    <property type="match status" value="1"/>
</dbReference>
<feature type="transmembrane region" description="Helical" evidence="8">
    <location>
        <begin position="294"/>
        <end position="311"/>
    </location>
</feature>
<sequence length="421" mass="44245">MDATSSGDNPIGRHKPAFRFVFLSVLMSAISFSIVIPILPNLVRQLSGGDYATAAMWMMLFPAAWGLAQIVSAPILGGVSDRYGRRPVLLISSLGLGIDYALMAIAPNLWLLLAARIVSGATAASFSTAHAYVADITDQDNRAAFFGKLASAISIGFMVGPVLGGWLGEIDLRLPYVAASAATLLNVFYGWLVLPESLPAERRADRVKIKSPFNAAGIRLLFGRGDLRSLSSISFLYSLSNMLWGSVWVLFCTHRFGWSPVGVGLATAAAGVAGIVVQTWAVGRIVARVGEKKALEIGTAVAALSLFYIAFCPDTWWYALSIAPAAFSLLVGPGLQGLVSAAAKPDEQGAVRGGLQSLGGIATVIGPSLYGGVFAWSVSVESSVDLTGLAVLLSSACMVVAFFIARRFSRPARIESVPAAA</sequence>
<comment type="subcellular location">
    <subcellularLocation>
        <location evidence="2">Membrane</location>
        <topology evidence="2">Multi-pass membrane protein</topology>
    </subcellularLocation>
</comment>
<evidence type="ECO:0000259" key="9">
    <source>
        <dbReference type="PROSITE" id="PS50850"/>
    </source>
</evidence>
<dbReference type="PRINTS" id="PR01035">
    <property type="entry name" value="TCRTETA"/>
</dbReference>
<dbReference type="PROSITE" id="PS00216">
    <property type="entry name" value="SUGAR_TRANSPORT_1"/>
    <property type="match status" value="1"/>
</dbReference>
<evidence type="ECO:0000256" key="3">
    <source>
        <dbReference type="ARBA" id="ARBA00007520"/>
    </source>
</evidence>
<keyword evidence="4" id="KW-0813">Transport</keyword>
<dbReference type="SUPFAM" id="SSF103473">
    <property type="entry name" value="MFS general substrate transporter"/>
    <property type="match status" value="1"/>
</dbReference>
<feature type="domain" description="Major facilitator superfamily (MFS) profile" evidence="9">
    <location>
        <begin position="17"/>
        <end position="413"/>
    </location>
</feature>
<reference evidence="11" key="1">
    <citation type="journal article" date="2019" name="Int. J. Syst. Evol. Microbiol.">
        <title>The Global Catalogue of Microorganisms (GCM) 10K type strain sequencing project: providing services to taxonomists for standard genome sequencing and annotation.</title>
        <authorList>
            <consortium name="The Broad Institute Genomics Platform"/>
            <consortium name="The Broad Institute Genome Sequencing Center for Infectious Disease"/>
            <person name="Wu L."/>
            <person name="Ma J."/>
        </authorList>
    </citation>
    <scope>NUCLEOTIDE SEQUENCE [LARGE SCALE GENOMIC DNA]</scope>
    <source>
        <strain evidence="11">JCM 18204</strain>
    </source>
</reference>
<dbReference type="InterPro" id="IPR005829">
    <property type="entry name" value="Sugar_transporter_CS"/>
</dbReference>
<accession>A0ABP9C526</accession>
<evidence type="ECO:0000256" key="8">
    <source>
        <dbReference type="SAM" id="Phobius"/>
    </source>
</evidence>
<organism evidence="10 11">
    <name type="scientific">Lysobacter hankyongensis</name>
    <dbReference type="NCBI Taxonomy" id="1176535"/>
    <lineage>
        <taxon>Bacteria</taxon>
        <taxon>Pseudomonadati</taxon>
        <taxon>Pseudomonadota</taxon>
        <taxon>Gammaproteobacteria</taxon>
        <taxon>Lysobacterales</taxon>
        <taxon>Lysobacteraceae</taxon>
        <taxon>Lysobacter</taxon>
    </lineage>
</organism>
<feature type="transmembrane region" description="Helical" evidence="8">
    <location>
        <begin position="317"/>
        <end position="343"/>
    </location>
</feature>
<evidence type="ECO:0000256" key="5">
    <source>
        <dbReference type="ARBA" id="ARBA00022692"/>
    </source>
</evidence>
<keyword evidence="11" id="KW-1185">Reference proteome</keyword>
<feature type="transmembrane region" description="Helical" evidence="8">
    <location>
        <begin position="88"/>
        <end position="107"/>
    </location>
</feature>